<accession>A0AAD6IK36</accession>
<comment type="subcellular location">
    <subcellularLocation>
        <location evidence="1">Membrane</location>
        <topology evidence="1">Multi-pass membrane protein</topology>
    </subcellularLocation>
</comment>
<comment type="caution">
    <text evidence="11">The sequence shown here is derived from an EMBL/GenBank/DDBJ whole genome shotgun (WGS) entry which is preliminary data.</text>
</comment>
<dbReference type="Proteomes" id="UP001219568">
    <property type="component" value="Unassembled WGS sequence"/>
</dbReference>
<dbReference type="InterPro" id="IPR046342">
    <property type="entry name" value="CBS_dom_sf"/>
</dbReference>
<evidence type="ECO:0000256" key="4">
    <source>
        <dbReference type="ARBA" id="ARBA00022989"/>
    </source>
</evidence>
<feature type="transmembrane region" description="Helical" evidence="8">
    <location>
        <begin position="89"/>
        <end position="111"/>
    </location>
</feature>
<dbReference type="PANTHER" id="PTHR12064">
    <property type="entry name" value="METAL TRANSPORTER CNNM"/>
    <property type="match status" value="1"/>
</dbReference>
<evidence type="ECO:0000313" key="12">
    <source>
        <dbReference type="Proteomes" id="UP001219568"/>
    </source>
</evidence>
<reference evidence="11" key="1">
    <citation type="journal article" date="2023" name="IMA Fungus">
        <title>Comparative genomic study of the Penicillium genus elucidates a diverse pangenome and 15 lateral gene transfer events.</title>
        <authorList>
            <person name="Petersen C."/>
            <person name="Sorensen T."/>
            <person name="Nielsen M.R."/>
            <person name="Sondergaard T.E."/>
            <person name="Sorensen J.L."/>
            <person name="Fitzpatrick D.A."/>
            <person name="Frisvad J.C."/>
            <person name="Nielsen K.L."/>
        </authorList>
    </citation>
    <scope>NUCLEOTIDE SEQUENCE</scope>
    <source>
        <strain evidence="11">IBT 15450</strain>
    </source>
</reference>
<evidence type="ECO:0000256" key="8">
    <source>
        <dbReference type="SAM" id="Phobius"/>
    </source>
</evidence>
<keyword evidence="3" id="KW-0677">Repeat</keyword>
<keyword evidence="6" id="KW-0129">CBS domain</keyword>
<protein>
    <submittedName>
        <fullName evidence="11">Uncharacterized protein</fullName>
    </submittedName>
</protein>
<dbReference type="InterPro" id="IPR000644">
    <property type="entry name" value="CBS_dom"/>
</dbReference>
<gene>
    <name evidence="11" type="ORF">N7460_002108</name>
</gene>
<feature type="transmembrane region" description="Helical" evidence="8">
    <location>
        <begin position="123"/>
        <end position="143"/>
    </location>
</feature>
<evidence type="ECO:0000256" key="2">
    <source>
        <dbReference type="ARBA" id="ARBA00022692"/>
    </source>
</evidence>
<feature type="domain" description="CBS" evidence="9">
    <location>
        <begin position="272"/>
        <end position="333"/>
    </location>
</feature>
<dbReference type="GO" id="GO:0005737">
    <property type="term" value="C:cytoplasm"/>
    <property type="evidence" value="ECO:0007669"/>
    <property type="project" value="TreeGrafter"/>
</dbReference>
<dbReference type="InterPro" id="IPR002550">
    <property type="entry name" value="CNNM"/>
</dbReference>
<dbReference type="PANTHER" id="PTHR12064:SF97">
    <property type="entry name" value="METAL TRANSPORTER CNNM-5"/>
    <property type="match status" value="1"/>
</dbReference>
<organism evidence="11 12">
    <name type="scientific">Penicillium canescens</name>
    <dbReference type="NCBI Taxonomy" id="5083"/>
    <lineage>
        <taxon>Eukaryota</taxon>
        <taxon>Fungi</taxon>
        <taxon>Dikarya</taxon>
        <taxon>Ascomycota</taxon>
        <taxon>Pezizomycotina</taxon>
        <taxon>Eurotiomycetes</taxon>
        <taxon>Eurotiomycetidae</taxon>
        <taxon>Eurotiales</taxon>
        <taxon>Aspergillaceae</taxon>
        <taxon>Penicillium</taxon>
    </lineage>
</organism>
<evidence type="ECO:0000313" key="11">
    <source>
        <dbReference type="EMBL" id="KAJ6051574.1"/>
    </source>
</evidence>
<evidence type="ECO:0000256" key="6">
    <source>
        <dbReference type="PROSITE-ProRule" id="PRU00703"/>
    </source>
</evidence>
<proteinExistence type="predicted"/>
<dbReference type="GO" id="GO:0030026">
    <property type="term" value="P:intracellular manganese ion homeostasis"/>
    <property type="evidence" value="ECO:0007669"/>
    <property type="project" value="TreeGrafter"/>
</dbReference>
<keyword evidence="2 7" id="KW-0812">Transmembrane</keyword>
<evidence type="ECO:0000259" key="9">
    <source>
        <dbReference type="PROSITE" id="PS51371"/>
    </source>
</evidence>
<dbReference type="AlphaFoldDB" id="A0AAD6IK36"/>
<dbReference type="GO" id="GO:0010960">
    <property type="term" value="P:magnesium ion homeostasis"/>
    <property type="evidence" value="ECO:0007669"/>
    <property type="project" value="InterPro"/>
</dbReference>
<dbReference type="GO" id="GO:0016020">
    <property type="term" value="C:membrane"/>
    <property type="evidence" value="ECO:0007669"/>
    <property type="project" value="UniProtKB-SubCell"/>
</dbReference>
<feature type="transmembrane region" description="Helical" evidence="8">
    <location>
        <begin position="7"/>
        <end position="31"/>
    </location>
</feature>
<dbReference type="PROSITE" id="PS51846">
    <property type="entry name" value="CNNM"/>
    <property type="match status" value="1"/>
</dbReference>
<reference evidence="11" key="2">
    <citation type="submission" date="2023-01" db="EMBL/GenBank/DDBJ databases">
        <authorList>
            <person name="Petersen C."/>
        </authorList>
    </citation>
    <scope>NUCLEOTIDE SEQUENCE</scope>
    <source>
        <strain evidence="11">IBT 15450</strain>
    </source>
</reference>
<dbReference type="PROSITE" id="PS51371">
    <property type="entry name" value="CBS"/>
    <property type="match status" value="1"/>
</dbReference>
<evidence type="ECO:0000256" key="1">
    <source>
        <dbReference type="ARBA" id="ARBA00004141"/>
    </source>
</evidence>
<dbReference type="Pfam" id="PF01595">
    <property type="entry name" value="CNNM"/>
    <property type="match status" value="1"/>
</dbReference>
<evidence type="ECO:0000256" key="7">
    <source>
        <dbReference type="PROSITE-ProRule" id="PRU01193"/>
    </source>
</evidence>
<dbReference type="InterPro" id="IPR045095">
    <property type="entry name" value="ACDP"/>
</dbReference>
<keyword evidence="4 7" id="KW-1133">Transmembrane helix</keyword>
<dbReference type="SUPFAM" id="SSF54631">
    <property type="entry name" value="CBS-domain pair"/>
    <property type="match status" value="1"/>
</dbReference>
<dbReference type="EMBL" id="JAQJZL010000002">
    <property type="protein sequence ID" value="KAJ6051574.1"/>
    <property type="molecule type" value="Genomic_DNA"/>
</dbReference>
<name>A0AAD6IK36_PENCN</name>
<feature type="domain" description="CNNM transmembrane" evidence="10">
    <location>
        <begin position="2"/>
        <end position="187"/>
    </location>
</feature>
<sequence>MADPKLWLNLIISSALVLIGGAFSGLAIALMTQDEVHLQVLAASGEITDQKNASKVLALLKQGKHWILVALLLGNTMTNEALPVVLDEILGGGLVAVVGSTVLIVIFGEIIPQSICARHALRVGAWMVSCVSIFMYIISPIAWPIAKLLDILVGHNHGTIYKRSELMALFSFHKTLGKPEERLNSDEVKIVHGALGMKERSAACIMTPIKDVFSLSADAVLDEYTMDRIYVQGYSRIPVHAPDNRRNIVGLLLVTALTKYNPKTCKRVRDFTLSPARVVHSSTNCLSILNMFRQGVYYMVLVSDSRKNPDRVVGILTREDAVEDLIGEEILDEYDDLRNNEQRATRQRNRFPLHHVPSRKILERSPIYAVSAPEGEVINLEAGETAVVHKFGSVDRFSAADQRRSIQHVISISEVPAES</sequence>
<evidence type="ECO:0000259" key="10">
    <source>
        <dbReference type="PROSITE" id="PS51846"/>
    </source>
</evidence>
<keyword evidence="12" id="KW-1185">Reference proteome</keyword>
<dbReference type="FunFam" id="3.10.580.10:FF:000006">
    <property type="entry name" value="DUF21 and CBS domain protein"/>
    <property type="match status" value="1"/>
</dbReference>
<keyword evidence="5 7" id="KW-0472">Membrane</keyword>
<evidence type="ECO:0000256" key="3">
    <source>
        <dbReference type="ARBA" id="ARBA00022737"/>
    </source>
</evidence>
<dbReference type="Gene3D" id="3.10.580.10">
    <property type="entry name" value="CBS-domain"/>
    <property type="match status" value="1"/>
</dbReference>
<evidence type="ECO:0000256" key="5">
    <source>
        <dbReference type="ARBA" id="ARBA00023136"/>
    </source>
</evidence>